<dbReference type="Proteomes" id="UP000584374">
    <property type="component" value="Unassembled WGS sequence"/>
</dbReference>
<sequence>MNHSVEEKIRAVVGAMVGIEVGVVDEVGRGV</sequence>
<evidence type="ECO:0000313" key="1">
    <source>
        <dbReference type="EMBL" id="MBB5159523.1"/>
    </source>
</evidence>
<gene>
    <name evidence="1" type="ORF">BJ970_007122</name>
</gene>
<reference evidence="1 2" key="1">
    <citation type="submission" date="2020-08" db="EMBL/GenBank/DDBJ databases">
        <title>Sequencing the genomes of 1000 actinobacteria strains.</title>
        <authorList>
            <person name="Klenk H.-P."/>
        </authorList>
    </citation>
    <scope>NUCLEOTIDE SEQUENCE [LARGE SCALE GENOMIC DNA]</scope>
    <source>
        <strain evidence="1 2">DSM 45584</strain>
    </source>
</reference>
<evidence type="ECO:0000313" key="2">
    <source>
        <dbReference type="Proteomes" id="UP000584374"/>
    </source>
</evidence>
<organism evidence="1 2">
    <name type="scientific">Saccharopolyspora phatthalungensis</name>
    <dbReference type="NCBI Taxonomy" id="664693"/>
    <lineage>
        <taxon>Bacteria</taxon>
        <taxon>Bacillati</taxon>
        <taxon>Actinomycetota</taxon>
        <taxon>Actinomycetes</taxon>
        <taxon>Pseudonocardiales</taxon>
        <taxon>Pseudonocardiaceae</taxon>
        <taxon>Saccharopolyspora</taxon>
    </lineage>
</organism>
<dbReference type="AlphaFoldDB" id="A0A840QKV1"/>
<proteinExistence type="predicted"/>
<name>A0A840QKV1_9PSEU</name>
<comment type="caution">
    <text evidence="1">The sequence shown here is derived from an EMBL/GenBank/DDBJ whole genome shotgun (WGS) entry which is preliminary data.</text>
</comment>
<protein>
    <submittedName>
        <fullName evidence="1">Uncharacterized protein</fullName>
    </submittedName>
</protein>
<dbReference type="EMBL" id="JACHIW010000002">
    <property type="protein sequence ID" value="MBB5159523.1"/>
    <property type="molecule type" value="Genomic_DNA"/>
</dbReference>
<keyword evidence="2" id="KW-1185">Reference proteome</keyword>
<accession>A0A840QKV1</accession>